<evidence type="ECO:0000256" key="8">
    <source>
        <dbReference type="SAM" id="SignalP"/>
    </source>
</evidence>
<keyword evidence="2 7" id="KW-0645">Protease</keyword>
<dbReference type="RefSeq" id="WP_083076792.1">
    <property type="nucleotide sequence ID" value="NZ_LIGX01000026.1"/>
</dbReference>
<dbReference type="Pfam" id="PF01432">
    <property type="entry name" value="Peptidase_M3"/>
    <property type="match status" value="1"/>
</dbReference>
<evidence type="ECO:0000256" key="7">
    <source>
        <dbReference type="RuleBase" id="RU003435"/>
    </source>
</evidence>
<comment type="similarity">
    <text evidence="1 7">Belongs to the peptidase M3 family.</text>
</comment>
<accession>A0A1H6LIN9</accession>
<feature type="chain" id="PRO_5009604528" evidence="8">
    <location>
        <begin position="19"/>
        <end position="715"/>
    </location>
</feature>
<dbReference type="Gene3D" id="1.10.1370.10">
    <property type="entry name" value="Neurolysin, domain 3"/>
    <property type="match status" value="1"/>
</dbReference>
<reference evidence="11" key="1">
    <citation type="submission" date="2016-09" db="EMBL/GenBank/DDBJ databases">
        <authorList>
            <person name="Koehorst J."/>
        </authorList>
    </citation>
    <scope>NUCLEOTIDE SEQUENCE [LARGE SCALE GENOMIC DNA]</scope>
</reference>
<dbReference type="SUPFAM" id="SSF55486">
    <property type="entry name" value="Metalloproteases ('zincins'), catalytic domain"/>
    <property type="match status" value="1"/>
</dbReference>
<evidence type="ECO:0000259" key="9">
    <source>
        <dbReference type="Pfam" id="PF01432"/>
    </source>
</evidence>
<keyword evidence="5 7" id="KW-0862">Zinc</keyword>
<evidence type="ECO:0000256" key="4">
    <source>
        <dbReference type="ARBA" id="ARBA00022801"/>
    </source>
</evidence>
<keyword evidence="11" id="KW-1185">Reference proteome</keyword>
<comment type="cofactor">
    <cofactor evidence="7">
        <name>Zn(2+)</name>
        <dbReference type="ChEBI" id="CHEBI:29105"/>
    </cofactor>
    <text evidence="7">Binds 1 zinc ion.</text>
</comment>
<organism evidence="10 11">
    <name type="scientific">Akkermansia glycaniphila</name>
    <dbReference type="NCBI Taxonomy" id="1679444"/>
    <lineage>
        <taxon>Bacteria</taxon>
        <taxon>Pseudomonadati</taxon>
        <taxon>Verrucomicrobiota</taxon>
        <taxon>Verrucomicrobiia</taxon>
        <taxon>Verrucomicrobiales</taxon>
        <taxon>Akkermansiaceae</taxon>
        <taxon>Akkermansia</taxon>
    </lineage>
</organism>
<dbReference type="Proteomes" id="UP000176204">
    <property type="component" value="Chromosome I"/>
</dbReference>
<dbReference type="InterPro" id="IPR024079">
    <property type="entry name" value="MetalloPept_cat_dom_sf"/>
</dbReference>
<dbReference type="GO" id="GO:0006518">
    <property type="term" value="P:peptide metabolic process"/>
    <property type="evidence" value="ECO:0007669"/>
    <property type="project" value="TreeGrafter"/>
</dbReference>
<proteinExistence type="inferred from homology"/>
<dbReference type="KEGG" id="agl:PYTT_1163"/>
<keyword evidence="4 7" id="KW-0378">Hydrolase</keyword>
<dbReference type="STRING" id="1679444.PYTT_1163"/>
<feature type="signal peptide" evidence="8">
    <location>
        <begin position="1"/>
        <end position="18"/>
    </location>
</feature>
<keyword evidence="8" id="KW-0732">Signal</keyword>
<dbReference type="EMBL" id="LT629973">
    <property type="protein sequence ID" value="SEH84452.1"/>
    <property type="molecule type" value="Genomic_DNA"/>
</dbReference>
<dbReference type="PANTHER" id="PTHR11804">
    <property type="entry name" value="PROTEASE M3 THIMET OLIGOPEPTIDASE-RELATED"/>
    <property type="match status" value="1"/>
</dbReference>
<name>A0A1H6LIN9_9BACT</name>
<dbReference type="GO" id="GO:0046872">
    <property type="term" value="F:metal ion binding"/>
    <property type="evidence" value="ECO:0007669"/>
    <property type="project" value="UniProtKB-UniRule"/>
</dbReference>
<dbReference type="OrthoDB" id="9773538at2"/>
<dbReference type="Gene3D" id="3.40.390.10">
    <property type="entry name" value="Collagenase (Catalytic Domain)"/>
    <property type="match status" value="1"/>
</dbReference>
<feature type="domain" description="Peptidase M3A/M3B catalytic" evidence="9">
    <location>
        <begin position="250"/>
        <end position="692"/>
    </location>
</feature>
<dbReference type="InterPro" id="IPR024077">
    <property type="entry name" value="Neurolysin/TOP_dom2"/>
</dbReference>
<gene>
    <name evidence="10" type="ORF">PYTT_1163</name>
</gene>
<evidence type="ECO:0000256" key="6">
    <source>
        <dbReference type="ARBA" id="ARBA00023049"/>
    </source>
</evidence>
<dbReference type="InterPro" id="IPR045090">
    <property type="entry name" value="Pept_M3A_M3B"/>
</dbReference>
<evidence type="ECO:0000256" key="2">
    <source>
        <dbReference type="ARBA" id="ARBA00022670"/>
    </source>
</evidence>
<dbReference type="GO" id="GO:0004222">
    <property type="term" value="F:metalloendopeptidase activity"/>
    <property type="evidence" value="ECO:0007669"/>
    <property type="project" value="InterPro"/>
</dbReference>
<protein>
    <submittedName>
        <fullName evidence="10">Peptidase family m3</fullName>
    </submittedName>
</protein>
<evidence type="ECO:0000313" key="10">
    <source>
        <dbReference type="EMBL" id="SEH84452.1"/>
    </source>
</evidence>
<evidence type="ECO:0000256" key="3">
    <source>
        <dbReference type="ARBA" id="ARBA00022723"/>
    </source>
</evidence>
<evidence type="ECO:0000313" key="11">
    <source>
        <dbReference type="Proteomes" id="UP000176204"/>
    </source>
</evidence>
<keyword evidence="6 7" id="KW-0482">Metalloprotease</keyword>
<keyword evidence="3 7" id="KW-0479">Metal-binding</keyword>
<evidence type="ECO:0000256" key="1">
    <source>
        <dbReference type="ARBA" id="ARBA00006040"/>
    </source>
</evidence>
<dbReference type="AlphaFoldDB" id="A0A1H6LIN9"/>
<sequence>MNIRHLALALLSLLPLHAEPDGALPPPPLSYRIPSSENNPLLEISKPLEWSRLLPGQIHADIDAAMRKYIERIRTAETVEKPTYDNTLLIFLENATLMDAFYRAEVLIRLRDSPEHRKLATELDKKYNQVKEALFHNEHIWPILKKMVTQDWMRRQYGGRHHFITRFMAEFRDNGADLPPDQKAQFIIRENELAALKRQFAANLADAQAAWTFDITDYKILDKLPPEYVKQENGRRFLRYHIAETILGICPDEKLREALWRSLQTIGKESHDNSDLIRRILAVRQKQAEVLGYANHADRIASRCSINTGAQAAEYVRNSLQRLHPAYVRNMKRLQDIKAQLTENPQAELAPWDVPYYSYILSSIYLKHFADFDKMLTSDMVLQRIFDRLSHMYGITFSERTTVYLEPGSNKKAPAGTVEVWHPGVRYFEITDKTSNARRGAIYLDLEYRENKETGIWTIPVTTYPHPLQKVHCSVISSSHGIQALMYPAGIQHMLHELGHVLHRFMSNTEQDYLGFQTSVDDFDEFTATLHANLAKRRDVLTSLMQPALTTEAYLNYNNLKEYEDIQTQFRILCESLLDLEIHMHGNLDASQDLAASEKEILRDYLYLTPQGENLTEYLPFCRNTFIFAGGYSGLYYTYFRSEELATCARHRFFDESMRFRQTFLEKGYSKPASELYGNFMGIDPSPASIQRYLYLDPDLEYPENVETTPAPIKP</sequence>
<dbReference type="GO" id="GO:0006508">
    <property type="term" value="P:proteolysis"/>
    <property type="evidence" value="ECO:0007669"/>
    <property type="project" value="UniProtKB-KW"/>
</dbReference>
<dbReference type="InterPro" id="IPR001567">
    <property type="entry name" value="Pept_M3A_M3B_dom"/>
</dbReference>
<dbReference type="PANTHER" id="PTHR11804:SF84">
    <property type="entry name" value="SACCHAROLYSIN"/>
    <property type="match status" value="1"/>
</dbReference>
<evidence type="ECO:0000256" key="5">
    <source>
        <dbReference type="ARBA" id="ARBA00022833"/>
    </source>
</evidence>